<evidence type="ECO:0000256" key="1">
    <source>
        <dbReference type="SAM" id="MobiDB-lite"/>
    </source>
</evidence>
<feature type="region of interest" description="Disordered" evidence="1">
    <location>
        <begin position="73"/>
        <end position="97"/>
    </location>
</feature>
<proteinExistence type="predicted"/>
<evidence type="ECO:0000313" key="3">
    <source>
        <dbReference type="Proteomes" id="UP000396788"/>
    </source>
</evidence>
<accession>A0A5E4VVZ0</accession>
<organism evidence="2 3">
    <name type="scientific">Pandoraea cepalis</name>
    <dbReference type="NCBI Taxonomy" id="2508294"/>
    <lineage>
        <taxon>Bacteria</taxon>
        <taxon>Pseudomonadati</taxon>
        <taxon>Pseudomonadota</taxon>
        <taxon>Betaproteobacteria</taxon>
        <taxon>Burkholderiales</taxon>
        <taxon>Burkholderiaceae</taxon>
        <taxon>Pandoraea</taxon>
    </lineage>
</organism>
<gene>
    <name evidence="2" type="ORF">PCE31107_02933</name>
</gene>
<evidence type="ECO:0000313" key="2">
    <source>
        <dbReference type="EMBL" id="VVE16717.1"/>
    </source>
</evidence>
<dbReference type="EMBL" id="CABPRY010000006">
    <property type="protein sequence ID" value="VVE16717.1"/>
    <property type="molecule type" value="Genomic_DNA"/>
</dbReference>
<name>A0A5E4VVZ0_9BURK</name>
<dbReference type="AlphaFoldDB" id="A0A5E4VVZ0"/>
<sequence length="97" mass="11407">MFRFSFLTFLLVYFFSSIFRTSLVDMLVHDALHSITSLAQHSESRYYDDHKDRPEHMLMRGCADGEVCHPNIARRRPQHTDDFGENGPLDRRYADPT</sequence>
<protein>
    <submittedName>
        <fullName evidence="2">Uncharacterized protein</fullName>
    </submittedName>
</protein>
<reference evidence="2 3" key="1">
    <citation type="submission" date="2019-08" db="EMBL/GenBank/DDBJ databases">
        <authorList>
            <person name="Peeters C."/>
        </authorList>
    </citation>
    <scope>NUCLEOTIDE SEQUENCE [LARGE SCALE GENOMIC DNA]</scope>
    <source>
        <strain evidence="2 3">LMG 31107</strain>
    </source>
</reference>
<feature type="compositionally biased region" description="Basic and acidic residues" evidence="1">
    <location>
        <begin position="78"/>
        <end position="97"/>
    </location>
</feature>
<dbReference type="RefSeq" id="WP_150609332.1">
    <property type="nucleotide sequence ID" value="NZ_CABPRY010000006.1"/>
</dbReference>
<dbReference type="Proteomes" id="UP000396788">
    <property type="component" value="Unassembled WGS sequence"/>
</dbReference>